<comment type="caution">
    <text evidence="3">The sequence shown here is derived from an EMBL/GenBank/DDBJ whole genome shotgun (WGS) entry which is preliminary data.</text>
</comment>
<dbReference type="Gene3D" id="3.30.700.10">
    <property type="entry name" value="Glycoprotein, Type 4 Pilin"/>
    <property type="match status" value="1"/>
</dbReference>
<proteinExistence type="predicted"/>
<organism evidence="3 4">
    <name type="scientific">Moraxella lacunata</name>
    <dbReference type="NCBI Taxonomy" id="477"/>
    <lineage>
        <taxon>Bacteria</taxon>
        <taxon>Pseudomonadati</taxon>
        <taxon>Pseudomonadota</taxon>
        <taxon>Gammaproteobacteria</taxon>
        <taxon>Moraxellales</taxon>
        <taxon>Moraxellaceae</taxon>
        <taxon>Moraxella</taxon>
    </lineage>
</organism>
<dbReference type="AlphaFoldDB" id="A0A1V4H087"/>
<evidence type="ECO:0000256" key="1">
    <source>
        <dbReference type="ARBA" id="ARBA00022481"/>
    </source>
</evidence>
<keyword evidence="1" id="KW-0488">Methylation</keyword>
<name>A0A1V4H087_MORLA</name>
<dbReference type="InterPro" id="IPR000983">
    <property type="entry name" value="Bac_GSPG_pilin"/>
</dbReference>
<evidence type="ECO:0008006" key="5">
    <source>
        <dbReference type="Google" id="ProtNLM"/>
    </source>
</evidence>
<dbReference type="InterPro" id="IPR012902">
    <property type="entry name" value="N_methyl_site"/>
</dbReference>
<accession>A0A1V4H087</accession>
<keyword evidence="2" id="KW-1133">Transmembrane helix</keyword>
<dbReference type="PANTHER" id="PTHR30093">
    <property type="entry name" value="GENERAL SECRETION PATHWAY PROTEIN G"/>
    <property type="match status" value="1"/>
</dbReference>
<protein>
    <recommendedName>
        <fullName evidence="5">Pilus assembly protein PilE</fullName>
    </recommendedName>
</protein>
<sequence length="149" mass="16617">MPKQLSNNRPTKKPKTQTGFSLIELMTVVAIIGILAAIAYPSYQKYVIKTKRTEMMSKLQELGQQIESEKLKNGSYRKINRQTLGFAKNNMLLYPDSNNPTYAVTLTPDPLTSNWQLTATPKGMMEKAKDGALTLTANGKMCHNSDCTN</sequence>
<reference evidence="4" key="1">
    <citation type="submission" date="2017-03" db="EMBL/GenBank/DDBJ databases">
        <title>Draft genome sequence of Moraxella equi CCUG 4950T type strain.</title>
        <authorList>
            <person name="Salva-Serra F."/>
            <person name="Engstrom-Jakobsson H."/>
            <person name="Thorell K."/>
            <person name="Jaen-Luchoro D."/>
            <person name="Gonzales-Siles L."/>
            <person name="Karlsson R."/>
            <person name="Yazdan S."/>
            <person name="Boulund F."/>
            <person name="Johnning A."/>
            <person name="Engstrand L."/>
            <person name="Kristiansson E."/>
            <person name="Moore E."/>
        </authorList>
    </citation>
    <scope>NUCLEOTIDE SEQUENCE [LARGE SCALE GENOMIC DNA]</scope>
    <source>
        <strain evidence="4">CCUG 4441</strain>
    </source>
</reference>
<dbReference type="Pfam" id="PF16732">
    <property type="entry name" value="ComP_DUS"/>
    <property type="match status" value="1"/>
</dbReference>
<feature type="transmembrane region" description="Helical" evidence="2">
    <location>
        <begin position="20"/>
        <end position="43"/>
    </location>
</feature>
<keyword evidence="2" id="KW-0472">Membrane</keyword>
<dbReference type="GO" id="GO:0015627">
    <property type="term" value="C:type II protein secretion system complex"/>
    <property type="evidence" value="ECO:0007669"/>
    <property type="project" value="InterPro"/>
</dbReference>
<dbReference type="SUPFAM" id="SSF54523">
    <property type="entry name" value="Pili subunits"/>
    <property type="match status" value="1"/>
</dbReference>
<dbReference type="PANTHER" id="PTHR30093:SF47">
    <property type="entry name" value="TYPE IV PILUS NON-CORE MINOR PILIN PILE"/>
    <property type="match status" value="1"/>
</dbReference>
<dbReference type="GO" id="GO:0015628">
    <property type="term" value="P:protein secretion by the type II secretion system"/>
    <property type="evidence" value="ECO:0007669"/>
    <property type="project" value="InterPro"/>
</dbReference>
<dbReference type="InterPro" id="IPR031982">
    <property type="entry name" value="PilE-like"/>
</dbReference>
<gene>
    <name evidence="3" type="ORF">B5J94_03830</name>
</gene>
<dbReference type="PROSITE" id="PS00409">
    <property type="entry name" value="PROKAR_NTER_METHYL"/>
    <property type="match status" value="1"/>
</dbReference>
<dbReference type="RefSeq" id="WP_062498293.1">
    <property type="nucleotide sequence ID" value="NZ_MXAN01000019.1"/>
</dbReference>
<dbReference type="NCBIfam" id="TIGR02532">
    <property type="entry name" value="IV_pilin_GFxxxE"/>
    <property type="match status" value="1"/>
</dbReference>
<dbReference type="Proteomes" id="UP000191025">
    <property type="component" value="Unassembled WGS sequence"/>
</dbReference>
<dbReference type="Pfam" id="PF07963">
    <property type="entry name" value="N_methyl"/>
    <property type="match status" value="1"/>
</dbReference>
<keyword evidence="2" id="KW-0812">Transmembrane</keyword>
<dbReference type="InterPro" id="IPR045584">
    <property type="entry name" value="Pilin-like"/>
</dbReference>
<dbReference type="GO" id="GO:0043683">
    <property type="term" value="P:type IV pilus assembly"/>
    <property type="evidence" value="ECO:0007669"/>
    <property type="project" value="InterPro"/>
</dbReference>
<evidence type="ECO:0000313" key="4">
    <source>
        <dbReference type="Proteomes" id="UP000191025"/>
    </source>
</evidence>
<dbReference type="PRINTS" id="PR00813">
    <property type="entry name" value="BCTERIALGSPG"/>
</dbReference>
<evidence type="ECO:0000313" key="3">
    <source>
        <dbReference type="EMBL" id="OPH38277.1"/>
    </source>
</evidence>
<evidence type="ECO:0000256" key="2">
    <source>
        <dbReference type="SAM" id="Phobius"/>
    </source>
</evidence>
<dbReference type="EMBL" id="MXAN01000019">
    <property type="protein sequence ID" value="OPH38277.1"/>
    <property type="molecule type" value="Genomic_DNA"/>
</dbReference>